<keyword evidence="2" id="KW-1185">Reference proteome</keyword>
<evidence type="ECO:0000313" key="2">
    <source>
        <dbReference type="Proteomes" id="UP000019678"/>
    </source>
</evidence>
<organism evidence="1 2">
    <name type="scientific">Chondromyces apiculatus DSM 436</name>
    <dbReference type="NCBI Taxonomy" id="1192034"/>
    <lineage>
        <taxon>Bacteria</taxon>
        <taxon>Pseudomonadati</taxon>
        <taxon>Myxococcota</taxon>
        <taxon>Polyangia</taxon>
        <taxon>Polyangiales</taxon>
        <taxon>Polyangiaceae</taxon>
        <taxon>Chondromyces</taxon>
    </lineage>
</organism>
<comment type="caution">
    <text evidence="1">The sequence shown here is derived from an EMBL/GenBank/DDBJ whole genome shotgun (WGS) entry which is preliminary data.</text>
</comment>
<dbReference type="STRING" id="1192034.CAP_2377"/>
<evidence type="ECO:0000313" key="1">
    <source>
        <dbReference type="EMBL" id="EYF05918.1"/>
    </source>
</evidence>
<gene>
    <name evidence="1" type="ORF">CAP_2377</name>
</gene>
<dbReference type="Proteomes" id="UP000019678">
    <property type="component" value="Unassembled WGS sequence"/>
</dbReference>
<accession>A0A017T9G3</accession>
<sequence>MPVTVDNSGDIEAICQNSPASVGDPVRLVFRAHEEATPPFNVKIRSPGGKVIFERVLRELPTGEPQSAPAVEFSASGPGEYRLEIKQLYGKQRGDAVLHVKLD</sequence>
<dbReference type="RefSeq" id="WP_044240887.1">
    <property type="nucleotide sequence ID" value="NZ_ASRX01000019.1"/>
</dbReference>
<dbReference type="OrthoDB" id="5515399at2"/>
<dbReference type="EMBL" id="ASRX01000019">
    <property type="protein sequence ID" value="EYF05918.1"/>
    <property type="molecule type" value="Genomic_DNA"/>
</dbReference>
<reference evidence="1 2" key="1">
    <citation type="submission" date="2013-05" db="EMBL/GenBank/DDBJ databases">
        <title>Genome assembly of Chondromyces apiculatus DSM 436.</title>
        <authorList>
            <person name="Sharma G."/>
            <person name="Khatri I."/>
            <person name="Kaur C."/>
            <person name="Mayilraj S."/>
            <person name="Subramanian S."/>
        </authorList>
    </citation>
    <scope>NUCLEOTIDE SEQUENCE [LARGE SCALE GENOMIC DNA]</scope>
    <source>
        <strain evidence="1 2">DSM 436</strain>
    </source>
</reference>
<protein>
    <submittedName>
        <fullName evidence="1">Uncharacterized protein</fullName>
    </submittedName>
</protein>
<dbReference type="AlphaFoldDB" id="A0A017T9G3"/>
<proteinExistence type="predicted"/>
<name>A0A017T9G3_9BACT</name>